<evidence type="ECO:0000256" key="5">
    <source>
        <dbReference type="ARBA" id="ARBA00022692"/>
    </source>
</evidence>
<keyword evidence="6 9" id="KW-1133">Transmembrane helix</keyword>
<dbReference type="PANTHER" id="PTHR30413:SF10">
    <property type="entry name" value="CAPSULE POLYSACCHARIDE EXPORT INNER-MEMBRANE PROTEIN CTRC"/>
    <property type="match status" value="1"/>
</dbReference>
<evidence type="ECO:0000259" key="10">
    <source>
        <dbReference type="Pfam" id="PF01061"/>
    </source>
</evidence>
<dbReference type="EMBL" id="JBHLVZ010000083">
    <property type="protein sequence ID" value="MFC0388382.1"/>
    <property type="molecule type" value="Genomic_DNA"/>
</dbReference>
<evidence type="ECO:0000313" key="11">
    <source>
        <dbReference type="EMBL" id="MFC0388382.1"/>
    </source>
</evidence>
<keyword evidence="3" id="KW-0813">Transport</keyword>
<feature type="transmembrane region" description="Helical" evidence="9">
    <location>
        <begin position="55"/>
        <end position="76"/>
    </location>
</feature>
<dbReference type="Proteomes" id="UP001589789">
    <property type="component" value="Unassembled WGS sequence"/>
</dbReference>
<sequence>MLKNSFAQSETYVFDAGLPRRGEVAYADLRDGLASWRLAWALARLDLRNRYRGSVIGPFWVTLSTAAMLVGLGLLYSRLLGFSLADYLPHLSVSLVTWNVISAIVGDACVTMTGAEGVIRQLRVPFTVHALRTVFRNALTAAHNLPLMLLVLLIFWKLPGFEGLLALVGVALLLVNAFFASLLLGMVCARFRDIGPIVTNVMQLAFFLTPIIWKPELLKEAAVWLPLNPFYALVETIRGPLVEGGGSPLTWLAAFLYTAILGIVSVSFFVRFRGRLAFWV</sequence>
<feature type="transmembrane region" description="Helical" evidence="9">
    <location>
        <begin position="249"/>
        <end position="270"/>
    </location>
</feature>
<keyword evidence="12" id="KW-1185">Reference proteome</keyword>
<feature type="domain" description="ABC-2 type transporter transmembrane" evidence="10">
    <location>
        <begin position="39"/>
        <end position="239"/>
    </location>
</feature>
<keyword evidence="4" id="KW-1003">Cell membrane</keyword>
<feature type="transmembrane region" description="Helical" evidence="9">
    <location>
        <begin position="139"/>
        <end position="158"/>
    </location>
</feature>
<keyword evidence="7" id="KW-0762">Sugar transport</keyword>
<organism evidence="11 12">
    <name type="scientific">Muricoccus vinaceus</name>
    <dbReference type="NCBI Taxonomy" id="424704"/>
    <lineage>
        <taxon>Bacteria</taxon>
        <taxon>Pseudomonadati</taxon>
        <taxon>Pseudomonadota</taxon>
        <taxon>Alphaproteobacteria</taxon>
        <taxon>Acetobacterales</taxon>
        <taxon>Roseomonadaceae</taxon>
        <taxon>Muricoccus</taxon>
    </lineage>
</organism>
<keyword evidence="7" id="KW-0625">Polysaccharide transport</keyword>
<evidence type="ECO:0000256" key="2">
    <source>
        <dbReference type="ARBA" id="ARBA00007783"/>
    </source>
</evidence>
<reference evidence="11 12" key="1">
    <citation type="submission" date="2024-09" db="EMBL/GenBank/DDBJ databases">
        <authorList>
            <person name="Sun Q."/>
            <person name="Mori K."/>
        </authorList>
    </citation>
    <scope>NUCLEOTIDE SEQUENCE [LARGE SCALE GENOMIC DNA]</scope>
    <source>
        <strain evidence="11 12">CCM 7468</strain>
    </source>
</reference>
<accession>A0ABV6IXV7</accession>
<evidence type="ECO:0000256" key="1">
    <source>
        <dbReference type="ARBA" id="ARBA00004651"/>
    </source>
</evidence>
<feature type="transmembrane region" description="Helical" evidence="9">
    <location>
        <begin position="194"/>
        <end position="213"/>
    </location>
</feature>
<protein>
    <submittedName>
        <fullName evidence="11">ABC transporter permease</fullName>
    </submittedName>
</protein>
<evidence type="ECO:0000256" key="9">
    <source>
        <dbReference type="SAM" id="Phobius"/>
    </source>
</evidence>
<keyword evidence="8 9" id="KW-0472">Membrane</keyword>
<feature type="transmembrane region" description="Helical" evidence="9">
    <location>
        <begin position="96"/>
        <end position="119"/>
    </location>
</feature>
<evidence type="ECO:0000256" key="8">
    <source>
        <dbReference type="ARBA" id="ARBA00023136"/>
    </source>
</evidence>
<dbReference type="PANTHER" id="PTHR30413">
    <property type="entry name" value="INNER MEMBRANE TRANSPORT PERMEASE"/>
    <property type="match status" value="1"/>
</dbReference>
<feature type="transmembrane region" description="Helical" evidence="9">
    <location>
        <begin position="164"/>
        <end position="187"/>
    </location>
</feature>
<proteinExistence type="inferred from homology"/>
<comment type="subcellular location">
    <subcellularLocation>
        <location evidence="1">Cell membrane</location>
        <topology evidence="1">Multi-pass membrane protein</topology>
    </subcellularLocation>
</comment>
<comment type="similarity">
    <text evidence="2">Belongs to the ABC-2 integral membrane protein family.</text>
</comment>
<evidence type="ECO:0000256" key="3">
    <source>
        <dbReference type="ARBA" id="ARBA00022448"/>
    </source>
</evidence>
<evidence type="ECO:0000313" key="12">
    <source>
        <dbReference type="Proteomes" id="UP001589789"/>
    </source>
</evidence>
<keyword evidence="5 9" id="KW-0812">Transmembrane</keyword>
<evidence type="ECO:0000256" key="7">
    <source>
        <dbReference type="ARBA" id="ARBA00023047"/>
    </source>
</evidence>
<dbReference type="RefSeq" id="WP_377054732.1">
    <property type="nucleotide sequence ID" value="NZ_JBHLVZ010000083.1"/>
</dbReference>
<dbReference type="InterPro" id="IPR013525">
    <property type="entry name" value="ABC2_TM"/>
</dbReference>
<evidence type="ECO:0000256" key="4">
    <source>
        <dbReference type="ARBA" id="ARBA00022475"/>
    </source>
</evidence>
<comment type="caution">
    <text evidence="11">The sequence shown here is derived from an EMBL/GenBank/DDBJ whole genome shotgun (WGS) entry which is preliminary data.</text>
</comment>
<dbReference type="Pfam" id="PF01061">
    <property type="entry name" value="ABC2_membrane"/>
    <property type="match status" value="1"/>
</dbReference>
<name>A0ABV6IXV7_9PROT</name>
<gene>
    <name evidence="11" type="ORF">ACFFIC_22980</name>
</gene>
<evidence type="ECO:0000256" key="6">
    <source>
        <dbReference type="ARBA" id="ARBA00022989"/>
    </source>
</evidence>